<dbReference type="GO" id="GO:0046872">
    <property type="term" value="F:metal ion binding"/>
    <property type="evidence" value="ECO:0007669"/>
    <property type="project" value="UniProtKB-UniRule"/>
</dbReference>
<feature type="domain" description="Peptidase M4 C-terminal" evidence="11">
    <location>
        <begin position="347"/>
        <end position="495"/>
    </location>
</feature>
<dbReference type="Pfam" id="PF02868">
    <property type="entry name" value="Peptidase_M4_C"/>
    <property type="match status" value="1"/>
</dbReference>
<dbReference type="InterPro" id="IPR027268">
    <property type="entry name" value="Peptidase_M4/M1_CTD_sf"/>
</dbReference>
<dbReference type="STRING" id="66969.Lwal_2640"/>
<feature type="active site" description="Proton donor" evidence="8">
    <location>
        <position position="423"/>
    </location>
</feature>
<proteinExistence type="inferred from homology"/>
<comment type="cofactor">
    <cofactor evidence="9">
        <name>Zn(2+)</name>
        <dbReference type="ChEBI" id="CHEBI:29105"/>
    </cofactor>
</comment>
<comment type="subcellular location">
    <subcellularLocation>
        <location evidence="9">Secreted</location>
    </subcellularLocation>
</comment>
<dbReference type="SUPFAM" id="SSF55486">
    <property type="entry name" value="Metalloproteases ('zincins'), catalytic domain"/>
    <property type="match status" value="1"/>
</dbReference>
<evidence type="ECO:0000256" key="5">
    <source>
        <dbReference type="ARBA" id="ARBA00022833"/>
    </source>
</evidence>
<keyword evidence="6 9" id="KW-0482">Metalloprotease</keyword>
<evidence type="ECO:0000313" key="13">
    <source>
        <dbReference type="Proteomes" id="UP000054729"/>
    </source>
</evidence>
<evidence type="ECO:0000256" key="8">
    <source>
        <dbReference type="PIRSR" id="PIRSR623612-1"/>
    </source>
</evidence>
<keyword evidence="2 9" id="KW-0645">Protease</keyword>
<dbReference type="PRINTS" id="PR00730">
    <property type="entry name" value="THERMOLYSIN"/>
</dbReference>
<keyword evidence="9" id="KW-0964">Secreted</keyword>
<dbReference type="Gene3D" id="3.10.450.40">
    <property type="match status" value="1"/>
</dbReference>
<evidence type="ECO:0000259" key="11">
    <source>
        <dbReference type="Pfam" id="PF02868"/>
    </source>
</evidence>
<keyword evidence="4 9" id="KW-0378">Hydrolase</keyword>
<keyword evidence="7" id="KW-0865">Zymogen</keyword>
<evidence type="ECO:0000259" key="10">
    <source>
        <dbReference type="Pfam" id="PF01447"/>
    </source>
</evidence>
<dbReference type="EC" id="3.4.24.-" evidence="9"/>
<dbReference type="PATRIC" id="fig|66969.6.peg.2850"/>
<feature type="chain" id="PRO_5023158895" description="Neutral metalloproteinase" evidence="9">
    <location>
        <begin position="23"/>
        <end position="621"/>
    </location>
</feature>
<dbReference type="Gene3D" id="2.60.120.380">
    <property type="match status" value="1"/>
</dbReference>
<dbReference type="PANTHER" id="PTHR33794:SF1">
    <property type="entry name" value="BACILLOLYSIN"/>
    <property type="match status" value="1"/>
</dbReference>
<dbReference type="RefSeq" id="WP_058481260.1">
    <property type="nucleotide sequence ID" value="NZ_CAAAIQ010000013.1"/>
</dbReference>
<evidence type="ECO:0000256" key="4">
    <source>
        <dbReference type="ARBA" id="ARBA00022801"/>
    </source>
</evidence>
<dbReference type="EMBL" id="LNZB01000056">
    <property type="protein sequence ID" value="KTD75702.1"/>
    <property type="molecule type" value="Genomic_DNA"/>
</dbReference>
<evidence type="ECO:0000256" key="6">
    <source>
        <dbReference type="ARBA" id="ARBA00023049"/>
    </source>
</evidence>
<comment type="function">
    <text evidence="9">Extracellular zinc metalloprotease.</text>
</comment>
<dbReference type="OrthoDB" id="5378341at2"/>
<reference evidence="12 13" key="1">
    <citation type="submission" date="2015-11" db="EMBL/GenBank/DDBJ databases">
        <title>Genomic analysis of 38 Legionella species identifies large and diverse effector repertoires.</title>
        <authorList>
            <person name="Burstein D."/>
            <person name="Amaro F."/>
            <person name="Zusman T."/>
            <person name="Lifshitz Z."/>
            <person name="Cohen O."/>
            <person name="Gilbert J.A."/>
            <person name="Pupko T."/>
            <person name="Shuman H.A."/>
            <person name="Segal G."/>
        </authorList>
    </citation>
    <scope>NUCLEOTIDE SEQUENCE [LARGE SCALE GENOMIC DNA]</scope>
    <source>
        <strain evidence="12 13">ATCC 51914</strain>
    </source>
</reference>
<dbReference type="InterPro" id="IPR013856">
    <property type="entry name" value="Peptidase_M4_domain"/>
</dbReference>
<dbReference type="InterPro" id="IPR001570">
    <property type="entry name" value="Peptidase_M4_C_domain"/>
</dbReference>
<dbReference type="AlphaFoldDB" id="A0A0W1A321"/>
<dbReference type="Gene3D" id="1.10.390.10">
    <property type="entry name" value="Neutral Protease Domain 2"/>
    <property type="match status" value="1"/>
</dbReference>
<protein>
    <recommendedName>
        <fullName evidence="9">Neutral metalloproteinase</fullName>
        <ecNumber evidence="9">3.4.24.-</ecNumber>
    </recommendedName>
</protein>
<evidence type="ECO:0000256" key="9">
    <source>
        <dbReference type="RuleBase" id="RU366073"/>
    </source>
</evidence>
<organism evidence="12 13">
    <name type="scientific">Legionella waltersii</name>
    <dbReference type="NCBI Taxonomy" id="66969"/>
    <lineage>
        <taxon>Bacteria</taxon>
        <taxon>Pseudomonadati</taxon>
        <taxon>Pseudomonadota</taxon>
        <taxon>Gammaproteobacteria</taxon>
        <taxon>Legionellales</taxon>
        <taxon>Legionellaceae</taxon>
        <taxon>Legionella</taxon>
    </lineage>
</organism>
<feature type="domain" description="Peptidase M4" evidence="10">
    <location>
        <begin position="203"/>
        <end position="344"/>
    </location>
</feature>
<dbReference type="Pfam" id="PF01447">
    <property type="entry name" value="Peptidase_M4"/>
    <property type="match status" value="1"/>
</dbReference>
<dbReference type="GO" id="GO:0005576">
    <property type="term" value="C:extracellular region"/>
    <property type="evidence" value="ECO:0007669"/>
    <property type="project" value="UniProtKB-SubCell"/>
</dbReference>
<dbReference type="Proteomes" id="UP000054729">
    <property type="component" value="Unassembled WGS sequence"/>
</dbReference>
<sequence>MNKFKFSSLVSGAVIFSMSAHAAKIIYVDDNNLNNYLTVGKNTLAGKNDDYQFNLSNRLVLPNGVVKKKYNLYYKGVPVFNSILTSSELNNDQMSWYGQMTTDIEADLSFTSPAIDEMTALEITKGKVRLKKNDFIKNEKAELYIHLDDNNKAELIYLVSFNVEGSNTQRPFYMVNAQTGKIISSWDGLTTRDAEGPGGNQKVGSYYYGHDFSYLNVSDSCQMTNADVDTYDMQNQTIGGSIYRFACPGTSSERAVNNGRPANGAYSPLNDGHYFASMVLDMYRKWYSLNPLNSKFKVRVHYGRNYENAFWDGQQMTFGDGGVNLYPLTSLDIMAHEVSHGVTEFNSGLVYKRQSGGINEAFSDMAGETAEDYMNKQIGKENDWLCGASIMKAQGALRYFMNPSQDGVSIDNAKNYNDSMDVHHTSGVFNKAFYNLSMTPNWDIRKAFGVFLLANQMYWQKEATFNSAACGVARAAADLGYEVNDVIVSFKGVGVDANCNVTDPQSDDEVEISNGTIVNDIKITAGDEHRYFIKVPVLNRYPYTYDLLYIQAYNNQNNAKANVQLYVRYENGSMKKVDTVKDASTGNEYFTIKRPAAGNYHILLKGVAAGSVNLNAFYGNL</sequence>
<evidence type="ECO:0000256" key="3">
    <source>
        <dbReference type="ARBA" id="ARBA00022723"/>
    </source>
</evidence>
<keyword evidence="9" id="KW-0732">Signal</keyword>
<comment type="caution">
    <text evidence="12">The sequence shown here is derived from an EMBL/GenBank/DDBJ whole genome shotgun (WGS) entry which is preliminary data.</text>
</comment>
<dbReference type="GO" id="GO:0006508">
    <property type="term" value="P:proteolysis"/>
    <property type="evidence" value="ECO:0007669"/>
    <property type="project" value="UniProtKB-KW"/>
</dbReference>
<dbReference type="CDD" id="cd09597">
    <property type="entry name" value="M4_TLP"/>
    <property type="match status" value="1"/>
</dbReference>
<dbReference type="Gene3D" id="3.10.170.10">
    <property type="match status" value="1"/>
</dbReference>
<dbReference type="Gene3D" id="3.10.450.490">
    <property type="match status" value="1"/>
</dbReference>
<dbReference type="InterPro" id="IPR023612">
    <property type="entry name" value="Peptidase_M4"/>
</dbReference>
<dbReference type="InterPro" id="IPR050728">
    <property type="entry name" value="Zinc_Metalloprotease_M4"/>
</dbReference>
<gene>
    <name evidence="12" type="ORF">Lwal_2640</name>
</gene>
<comment type="similarity">
    <text evidence="1 9">Belongs to the peptidase M4 family.</text>
</comment>
<feature type="active site" evidence="8">
    <location>
        <position position="337"/>
    </location>
</feature>
<keyword evidence="13" id="KW-1185">Reference proteome</keyword>
<evidence type="ECO:0000256" key="1">
    <source>
        <dbReference type="ARBA" id="ARBA00009388"/>
    </source>
</evidence>
<name>A0A0W1A321_9GAMM</name>
<dbReference type="GO" id="GO:0004222">
    <property type="term" value="F:metalloendopeptidase activity"/>
    <property type="evidence" value="ECO:0007669"/>
    <property type="project" value="UniProtKB-UniRule"/>
</dbReference>
<accession>A0A0W1A321</accession>
<keyword evidence="3" id="KW-0479">Metal-binding</keyword>
<evidence type="ECO:0000256" key="7">
    <source>
        <dbReference type="ARBA" id="ARBA00023145"/>
    </source>
</evidence>
<keyword evidence="5 9" id="KW-0862">Zinc</keyword>
<feature type="signal peptide" evidence="9">
    <location>
        <begin position="1"/>
        <end position="22"/>
    </location>
</feature>
<evidence type="ECO:0000256" key="2">
    <source>
        <dbReference type="ARBA" id="ARBA00022670"/>
    </source>
</evidence>
<dbReference type="PANTHER" id="PTHR33794">
    <property type="entry name" value="BACILLOLYSIN"/>
    <property type="match status" value="1"/>
</dbReference>
<evidence type="ECO:0000313" key="12">
    <source>
        <dbReference type="EMBL" id="KTD75702.1"/>
    </source>
</evidence>